<keyword evidence="1" id="KW-0812">Transmembrane</keyword>
<keyword evidence="1" id="KW-0472">Membrane</keyword>
<evidence type="ECO:0000256" key="1">
    <source>
        <dbReference type="SAM" id="Phobius"/>
    </source>
</evidence>
<feature type="transmembrane region" description="Helical" evidence="1">
    <location>
        <begin position="574"/>
        <end position="598"/>
    </location>
</feature>
<gene>
    <name evidence="2" type="ORF">GJ744_001263</name>
</gene>
<dbReference type="EMBL" id="JAACFV010000118">
    <property type="protein sequence ID" value="KAF7505123.1"/>
    <property type="molecule type" value="Genomic_DNA"/>
</dbReference>
<comment type="caution">
    <text evidence="2">The sequence shown here is derived from an EMBL/GenBank/DDBJ whole genome shotgun (WGS) entry which is preliminary data.</text>
</comment>
<feature type="transmembrane region" description="Helical" evidence="1">
    <location>
        <begin position="118"/>
        <end position="138"/>
    </location>
</feature>
<feature type="transmembrane region" description="Helical" evidence="1">
    <location>
        <begin position="42"/>
        <end position="66"/>
    </location>
</feature>
<dbReference type="AlphaFoldDB" id="A0A8H7E1Z5"/>
<protein>
    <submittedName>
        <fullName evidence="2">Uncharacterized protein</fullName>
    </submittedName>
</protein>
<evidence type="ECO:0000313" key="3">
    <source>
        <dbReference type="Proteomes" id="UP000606974"/>
    </source>
</evidence>
<dbReference type="Proteomes" id="UP000606974">
    <property type="component" value="Unassembled WGS sequence"/>
</dbReference>
<name>A0A8H7E1Z5_9EURO</name>
<reference evidence="2" key="1">
    <citation type="submission" date="2020-02" db="EMBL/GenBank/DDBJ databases">
        <authorList>
            <person name="Palmer J.M."/>
        </authorList>
    </citation>
    <scope>NUCLEOTIDE SEQUENCE</scope>
    <source>
        <strain evidence="2">EPUS1.4</strain>
        <tissue evidence="2">Thallus</tissue>
    </source>
</reference>
<sequence>MNSAVIQSAVQESDVYVGLWTDWSHGSIAGATLTLTKRDGGLLTAFIAVFVTVIGERFWFIVSFVAHMILSREGAQDGIYHQRQAILHNASPSAALWRLFRISWAWRRHHNASLFKRIFPSLLLSFITLSAFAAAGIFSSRVATSTGGEVLISSLHCGLLNPDITQADAGVSMDAYAVHSMQFSFNYALSCYRNTSSTEDCPRYPRESLPFNITKNNACPFPGQERICRNSSATIQLDSGFINSHFDLGINAPPENRFLYRTIRECTPLHNEGYTRRVNVTRGSNSSTFYPVVDFLYGSTYGYENSTYRYSARLPMTSSTRDGTRGISEYILLSQTYYAPGAKLDELSEWENEWSPIPELLIPDGDVTILFLSANDIRFLDQVDDPWYSAHTPAGEMEIRGANFSAISSLPIYVRDDPVRALGCIERFQFCNPNVSNNFSCTPLGGITQAVQLAPDLYQNEVQRAHVKWSATMIISMSAGLSAVSNFLGTSSLQSRSTLMEGRQSSLPENQWEVEIESWFKVIMADLQRVILEQATGPTQPAIRQFLTRPNNTEEHQVCANQKIRSDSFTSFNVLGLTIIFALGGLITLISFVLPIAVERVQRRRNPYSSVEWIANETLQLQRLAHEAVGAGTWQGTHTDWPTTAQTESLAVLDMSHPKHPKLKVAAKKDELSDSSGTTIASVQVPGTSIASVQVPGTSIASVQVPERLVTYGQRSSCRF</sequence>
<accession>A0A8H7E1Z5</accession>
<organism evidence="2 3">
    <name type="scientific">Endocarpon pusillum</name>
    <dbReference type="NCBI Taxonomy" id="364733"/>
    <lineage>
        <taxon>Eukaryota</taxon>
        <taxon>Fungi</taxon>
        <taxon>Dikarya</taxon>
        <taxon>Ascomycota</taxon>
        <taxon>Pezizomycotina</taxon>
        <taxon>Eurotiomycetes</taxon>
        <taxon>Chaetothyriomycetidae</taxon>
        <taxon>Verrucariales</taxon>
        <taxon>Verrucariaceae</taxon>
        <taxon>Endocarpon</taxon>
    </lineage>
</organism>
<keyword evidence="3" id="KW-1185">Reference proteome</keyword>
<proteinExistence type="predicted"/>
<dbReference type="OrthoDB" id="3540210at2759"/>
<evidence type="ECO:0000313" key="2">
    <source>
        <dbReference type="EMBL" id="KAF7505123.1"/>
    </source>
</evidence>
<keyword evidence="1" id="KW-1133">Transmembrane helix</keyword>